<dbReference type="AlphaFoldDB" id="A0AAN9GKQ9"/>
<dbReference type="PANTHER" id="PTHR15207:SF3">
    <property type="entry name" value="DEAFNESS, AUTOSOMAL DOMINANT 5-RELATED"/>
    <property type="match status" value="1"/>
</dbReference>
<accession>A0AAN9GKQ9</accession>
<evidence type="ECO:0000313" key="5">
    <source>
        <dbReference type="EMBL" id="KAK7112383.1"/>
    </source>
</evidence>
<dbReference type="InterPro" id="IPR042377">
    <property type="entry name" value="GSDME"/>
</dbReference>
<dbReference type="EMBL" id="JBAMIC010000002">
    <property type="protein sequence ID" value="KAK7112383.1"/>
    <property type="molecule type" value="Genomic_DNA"/>
</dbReference>
<proteinExistence type="inferred from homology"/>
<keyword evidence="3" id="KW-0472">Membrane</keyword>
<name>A0AAN9GKQ9_9CAEN</name>
<reference evidence="5 6" key="1">
    <citation type="submission" date="2024-02" db="EMBL/GenBank/DDBJ databases">
        <title>Chromosome-scale genome assembly of the rough periwinkle Littorina saxatilis.</title>
        <authorList>
            <person name="De Jode A."/>
            <person name="Faria R."/>
            <person name="Formenti G."/>
            <person name="Sims Y."/>
            <person name="Smith T.P."/>
            <person name="Tracey A."/>
            <person name="Wood J.M.D."/>
            <person name="Zagrodzka Z.B."/>
            <person name="Johannesson K."/>
            <person name="Butlin R.K."/>
            <person name="Leder E.H."/>
        </authorList>
    </citation>
    <scope>NUCLEOTIDE SEQUENCE [LARGE SCALE GENOMIC DNA]</scope>
    <source>
        <strain evidence="5">Snail1</strain>
        <tissue evidence="5">Muscle</tissue>
    </source>
</reference>
<keyword evidence="6" id="KW-1185">Reference proteome</keyword>
<evidence type="ECO:0000313" key="6">
    <source>
        <dbReference type="Proteomes" id="UP001374579"/>
    </source>
</evidence>
<sequence length="464" mass="51566">MFAATTHQVVKSLGKDTLTPVRSLDRADNIAPFSLVLKERRRRLIFWKRTQCLTTEFSLDNILATPWTDDEKAQLIKTHKLATFDYETDFSLNGKLGIDLHKELLDVELNASDSVNVKSSLGELSKEEVGLQGFIDVTKNRCINLKHPLVAPLLNDSSKTLCLVTGVVRLVKDATITGKSNEKGSEEVKAVVKVDEDGEIAETKSKSLQVPANTALAYTEYELQIGKQNGRFSLVLDRSRRGGFVTSLSIDLDDVDGPSDAMGATALFQGIQNLSEEDREILRLCTLRIVQVPKCLDPLNDLLHKAADLLEMNIEKTTTLQSLRNKVPSLDDTLLRFLFLAGFQQQEDETISYPLCSTEVFEACELLVSLLNELDDDELEVTAFCLLDTITSQAIITALHPVWERDQCEVPVEGDQSWLTTDTGKKLISVFGIEADEHNLHVPAANLLDIQALYLVVDAFMTSL</sequence>
<dbReference type="Proteomes" id="UP001374579">
    <property type="component" value="Unassembled WGS sequence"/>
</dbReference>
<dbReference type="GO" id="GO:0012505">
    <property type="term" value="C:endomembrane system"/>
    <property type="evidence" value="ECO:0007669"/>
    <property type="project" value="UniProtKB-SubCell"/>
</dbReference>
<evidence type="ECO:0000256" key="1">
    <source>
        <dbReference type="ARBA" id="ARBA00004308"/>
    </source>
</evidence>
<gene>
    <name evidence="5" type="ORF">V1264_011849</name>
</gene>
<evidence type="ECO:0000256" key="2">
    <source>
        <dbReference type="ARBA" id="ARBA00009279"/>
    </source>
</evidence>
<dbReference type="PANTHER" id="PTHR15207">
    <property type="entry name" value="NONSYNDROMIC HEARING IMPAIRMENT PROTEIN"/>
    <property type="match status" value="1"/>
</dbReference>
<protein>
    <recommendedName>
        <fullName evidence="4">Gasdermin pore forming domain-containing protein</fullName>
    </recommendedName>
</protein>
<dbReference type="GO" id="GO:0012501">
    <property type="term" value="P:programmed cell death"/>
    <property type="evidence" value="ECO:0007669"/>
    <property type="project" value="InterPro"/>
</dbReference>
<dbReference type="InterPro" id="IPR040460">
    <property type="entry name" value="Gasdermin_pore"/>
</dbReference>
<organism evidence="5 6">
    <name type="scientific">Littorina saxatilis</name>
    <dbReference type="NCBI Taxonomy" id="31220"/>
    <lineage>
        <taxon>Eukaryota</taxon>
        <taxon>Metazoa</taxon>
        <taxon>Spiralia</taxon>
        <taxon>Lophotrochozoa</taxon>
        <taxon>Mollusca</taxon>
        <taxon>Gastropoda</taxon>
        <taxon>Caenogastropoda</taxon>
        <taxon>Littorinimorpha</taxon>
        <taxon>Littorinoidea</taxon>
        <taxon>Littorinidae</taxon>
        <taxon>Littorina</taxon>
    </lineage>
</organism>
<dbReference type="GO" id="GO:0005737">
    <property type="term" value="C:cytoplasm"/>
    <property type="evidence" value="ECO:0007669"/>
    <property type="project" value="TreeGrafter"/>
</dbReference>
<feature type="domain" description="Gasdermin pore forming" evidence="4">
    <location>
        <begin position="1"/>
        <end position="244"/>
    </location>
</feature>
<comment type="subcellular location">
    <subcellularLocation>
        <location evidence="1">Endomembrane system</location>
    </subcellularLocation>
</comment>
<dbReference type="Pfam" id="PF04598">
    <property type="entry name" value="Gasdermin"/>
    <property type="match status" value="1"/>
</dbReference>
<comment type="similarity">
    <text evidence="2">Belongs to the gasdermin family.</text>
</comment>
<comment type="caution">
    <text evidence="5">The sequence shown here is derived from an EMBL/GenBank/DDBJ whole genome shotgun (WGS) entry which is preliminary data.</text>
</comment>
<evidence type="ECO:0000256" key="3">
    <source>
        <dbReference type="ARBA" id="ARBA00023136"/>
    </source>
</evidence>
<evidence type="ECO:0000259" key="4">
    <source>
        <dbReference type="Pfam" id="PF04598"/>
    </source>
</evidence>